<dbReference type="Proteomes" id="UP000887229">
    <property type="component" value="Unassembled WGS sequence"/>
</dbReference>
<proteinExistence type="predicted"/>
<dbReference type="RefSeq" id="XP_046113371.1">
    <property type="nucleotide sequence ID" value="XM_046264408.1"/>
</dbReference>
<comment type="caution">
    <text evidence="2">The sequence shown here is derived from an EMBL/GenBank/DDBJ whole genome shotgun (WGS) entry which is preliminary data.</text>
</comment>
<dbReference type="GeneID" id="70295311"/>
<evidence type="ECO:0000313" key="2">
    <source>
        <dbReference type="EMBL" id="KAG9249447.1"/>
    </source>
</evidence>
<feature type="region of interest" description="Disordered" evidence="1">
    <location>
        <begin position="62"/>
        <end position="95"/>
    </location>
</feature>
<protein>
    <submittedName>
        <fullName evidence="2">Uncharacterized protein</fullName>
    </submittedName>
</protein>
<dbReference type="EMBL" id="MU251309">
    <property type="protein sequence ID" value="KAG9249447.1"/>
    <property type="molecule type" value="Genomic_DNA"/>
</dbReference>
<evidence type="ECO:0000256" key="1">
    <source>
        <dbReference type="SAM" id="MobiDB-lite"/>
    </source>
</evidence>
<accession>A0A9P8CJX3</accession>
<sequence length="95" mass="10269">MVIHANGLTIQYCTSTFLFALSLSLPPFHSFSSQRTLPPALPGHDFYKLTTQKAHYPCQVTTPPNGPRAVTFRPGQGDAFGGTKGSRPVGRPVVQ</sequence>
<name>A0A9P8CJX3_9HYPO</name>
<keyword evidence="3" id="KW-1185">Reference proteome</keyword>
<organism evidence="2 3">
    <name type="scientific">Emericellopsis atlantica</name>
    <dbReference type="NCBI Taxonomy" id="2614577"/>
    <lineage>
        <taxon>Eukaryota</taxon>
        <taxon>Fungi</taxon>
        <taxon>Dikarya</taxon>
        <taxon>Ascomycota</taxon>
        <taxon>Pezizomycotina</taxon>
        <taxon>Sordariomycetes</taxon>
        <taxon>Hypocreomycetidae</taxon>
        <taxon>Hypocreales</taxon>
        <taxon>Bionectriaceae</taxon>
        <taxon>Emericellopsis</taxon>
    </lineage>
</organism>
<evidence type="ECO:0000313" key="3">
    <source>
        <dbReference type="Proteomes" id="UP000887229"/>
    </source>
</evidence>
<reference evidence="2" key="1">
    <citation type="journal article" date="2021" name="IMA Fungus">
        <title>Genomic characterization of three marine fungi, including Emericellopsis atlantica sp. nov. with signatures of a generalist lifestyle and marine biomass degradation.</title>
        <authorList>
            <person name="Hagestad O.C."/>
            <person name="Hou L."/>
            <person name="Andersen J.H."/>
            <person name="Hansen E.H."/>
            <person name="Altermark B."/>
            <person name="Li C."/>
            <person name="Kuhnert E."/>
            <person name="Cox R.J."/>
            <person name="Crous P.W."/>
            <person name="Spatafora J.W."/>
            <person name="Lail K."/>
            <person name="Amirebrahimi M."/>
            <person name="Lipzen A."/>
            <person name="Pangilinan J."/>
            <person name="Andreopoulos W."/>
            <person name="Hayes R.D."/>
            <person name="Ng V."/>
            <person name="Grigoriev I.V."/>
            <person name="Jackson S.A."/>
            <person name="Sutton T.D.S."/>
            <person name="Dobson A.D.W."/>
            <person name="Rama T."/>
        </authorList>
    </citation>
    <scope>NUCLEOTIDE SEQUENCE</scope>
    <source>
        <strain evidence="2">TS7</strain>
    </source>
</reference>
<dbReference type="AlphaFoldDB" id="A0A9P8CJX3"/>
<gene>
    <name evidence="2" type="ORF">F5Z01DRAFT_669203</name>
</gene>